<keyword evidence="4" id="KW-0233">DNA recombination</keyword>
<gene>
    <name evidence="6" type="ORF">LK996_16205</name>
</gene>
<evidence type="ECO:0000259" key="5">
    <source>
        <dbReference type="PROSITE" id="PS51898"/>
    </source>
</evidence>
<protein>
    <submittedName>
        <fullName evidence="6">Integrase arm-type DNA-binding domain-containing protein</fullName>
    </submittedName>
</protein>
<dbReference type="EMBL" id="JAJGAK010000005">
    <property type="protein sequence ID" value="MCC8364614.1"/>
    <property type="molecule type" value="Genomic_DNA"/>
</dbReference>
<comment type="similarity">
    <text evidence="1">Belongs to the 'phage' integrase family.</text>
</comment>
<dbReference type="InterPro" id="IPR050808">
    <property type="entry name" value="Phage_Integrase"/>
</dbReference>
<organism evidence="6 7">
    <name type="scientific">Noviluteimonas lactosilytica</name>
    <dbReference type="NCBI Taxonomy" id="2888523"/>
    <lineage>
        <taxon>Bacteria</taxon>
        <taxon>Pseudomonadati</taxon>
        <taxon>Pseudomonadota</taxon>
        <taxon>Gammaproteobacteria</taxon>
        <taxon>Lysobacterales</taxon>
        <taxon>Lysobacteraceae</taxon>
        <taxon>Noviluteimonas</taxon>
    </lineage>
</organism>
<accession>A0ABS8JMA1</accession>
<reference evidence="6" key="1">
    <citation type="submission" date="2021-10" db="EMBL/GenBank/DDBJ databases">
        <authorList>
            <person name="Lyu M."/>
            <person name="Wang X."/>
            <person name="Meng X."/>
            <person name="Xu K."/>
        </authorList>
    </citation>
    <scope>NUCLEOTIDE SEQUENCE</scope>
    <source>
        <strain evidence="6">A6</strain>
    </source>
</reference>
<keyword evidence="2" id="KW-0229">DNA integration</keyword>
<dbReference type="Pfam" id="PF13356">
    <property type="entry name" value="Arm-DNA-bind_3"/>
    <property type="match status" value="1"/>
</dbReference>
<dbReference type="InterPro" id="IPR013762">
    <property type="entry name" value="Integrase-like_cat_sf"/>
</dbReference>
<dbReference type="Proteomes" id="UP001165293">
    <property type="component" value="Unassembled WGS sequence"/>
</dbReference>
<dbReference type="CDD" id="cd00801">
    <property type="entry name" value="INT_P4_C"/>
    <property type="match status" value="1"/>
</dbReference>
<dbReference type="InterPro" id="IPR011010">
    <property type="entry name" value="DNA_brk_join_enz"/>
</dbReference>
<dbReference type="Pfam" id="PF22022">
    <property type="entry name" value="Phage_int_M"/>
    <property type="match status" value="1"/>
</dbReference>
<evidence type="ECO:0000256" key="1">
    <source>
        <dbReference type="ARBA" id="ARBA00008857"/>
    </source>
</evidence>
<sequence length="394" mass="43632">MATATNKLTIPAIKAARPGKHADGLGLYLEVTASGGRYWRMKYRIGGKEKRLAFGVFPDVTLAEARDRRDQARRLLRDGRDPGAIRAEVKAAARRVELAGFPLVANQWLKHKQVGWALETHRKAKYVVETYLAPKLRKASVASLSTKDAAAALAEVAKVAPALAAKARQYLQGIVQFAEQQGLREDGRPLSLRGILPAHEKGHIPAATSLKSVTALVQAIEGYPTPVTRAALKLAMLTAMRPGVVASARWEEIDLDAAEWHVPGRRMKTRHDHIVPLPTQAVETLQSMRAYTEGREFVFPPLARQTTPHLHRDAMSAALRRMGFQGQHATHGFRGMLRTVARERLAIDADVLESQLAHAKRGDVQKAYDRTTFNAARRDAMQHWANYLDELKNG</sequence>
<dbReference type="Gene3D" id="1.10.443.10">
    <property type="entry name" value="Intergrase catalytic core"/>
    <property type="match status" value="1"/>
</dbReference>
<dbReference type="PANTHER" id="PTHR30629">
    <property type="entry name" value="PROPHAGE INTEGRASE"/>
    <property type="match status" value="1"/>
</dbReference>
<dbReference type="Gene3D" id="3.30.160.390">
    <property type="entry name" value="Integrase, DNA-binding domain"/>
    <property type="match status" value="1"/>
</dbReference>
<dbReference type="SUPFAM" id="SSF56349">
    <property type="entry name" value="DNA breaking-rejoining enzymes"/>
    <property type="match status" value="1"/>
</dbReference>
<keyword evidence="7" id="KW-1185">Reference proteome</keyword>
<name>A0ABS8JMA1_9GAMM</name>
<dbReference type="InterPro" id="IPR010998">
    <property type="entry name" value="Integrase_recombinase_N"/>
</dbReference>
<dbReference type="PROSITE" id="PS51898">
    <property type="entry name" value="TYR_RECOMBINASE"/>
    <property type="match status" value="1"/>
</dbReference>
<evidence type="ECO:0000313" key="7">
    <source>
        <dbReference type="Proteomes" id="UP001165293"/>
    </source>
</evidence>
<evidence type="ECO:0000256" key="3">
    <source>
        <dbReference type="ARBA" id="ARBA00023125"/>
    </source>
</evidence>
<proteinExistence type="inferred from homology"/>
<evidence type="ECO:0000256" key="4">
    <source>
        <dbReference type="ARBA" id="ARBA00023172"/>
    </source>
</evidence>
<evidence type="ECO:0000313" key="6">
    <source>
        <dbReference type="EMBL" id="MCC8364614.1"/>
    </source>
</evidence>
<dbReference type="GO" id="GO:0003677">
    <property type="term" value="F:DNA binding"/>
    <property type="evidence" value="ECO:0007669"/>
    <property type="project" value="UniProtKB-KW"/>
</dbReference>
<dbReference type="Pfam" id="PF00589">
    <property type="entry name" value="Phage_integrase"/>
    <property type="match status" value="1"/>
</dbReference>
<dbReference type="InterPro" id="IPR053876">
    <property type="entry name" value="Phage_int_M"/>
</dbReference>
<comment type="caution">
    <text evidence="6">The sequence shown here is derived from an EMBL/GenBank/DDBJ whole genome shotgun (WGS) entry which is preliminary data.</text>
</comment>
<dbReference type="InterPro" id="IPR002104">
    <property type="entry name" value="Integrase_catalytic"/>
</dbReference>
<evidence type="ECO:0000256" key="2">
    <source>
        <dbReference type="ARBA" id="ARBA00022908"/>
    </source>
</evidence>
<keyword evidence="3 6" id="KW-0238">DNA-binding</keyword>
<dbReference type="InterPro" id="IPR025166">
    <property type="entry name" value="Integrase_DNA_bind_dom"/>
</dbReference>
<dbReference type="Gene3D" id="1.10.150.130">
    <property type="match status" value="1"/>
</dbReference>
<dbReference type="InterPro" id="IPR038488">
    <property type="entry name" value="Integrase_DNA-bd_sf"/>
</dbReference>
<feature type="domain" description="Tyr recombinase" evidence="5">
    <location>
        <begin position="203"/>
        <end position="382"/>
    </location>
</feature>
<dbReference type="PANTHER" id="PTHR30629:SF2">
    <property type="entry name" value="PROPHAGE INTEGRASE INTS-RELATED"/>
    <property type="match status" value="1"/>
</dbReference>
<dbReference type="RefSeq" id="WP_230528408.1">
    <property type="nucleotide sequence ID" value="NZ_JAJGAK010000005.1"/>
</dbReference>